<gene>
    <name evidence="1" type="ORF">AMECASPLE_004483</name>
</gene>
<sequence>MNFNSEHANCCLDSQIDLLYFCHFSDLVDFILPPDLKPIENLWAEEETCGLWTICTDCAQKKVEDESAR</sequence>
<accession>A0ABV0XMU6</accession>
<evidence type="ECO:0000313" key="2">
    <source>
        <dbReference type="Proteomes" id="UP001469553"/>
    </source>
</evidence>
<keyword evidence="2" id="KW-1185">Reference proteome</keyword>
<comment type="caution">
    <text evidence="1">The sequence shown here is derived from an EMBL/GenBank/DDBJ whole genome shotgun (WGS) entry which is preliminary data.</text>
</comment>
<protein>
    <submittedName>
        <fullName evidence="1">Uncharacterized protein</fullName>
    </submittedName>
</protein>
<evidence type="ECO:0000313" key="1">
    <source>
        <dbReference type="EMBL" id="MEQ2282799.1"/>
    </source>
</evidence>
<dbReference type="EMBL" id="JAHRIP010009595">
    <property type="protein sequence ID" value="MEQ2282799.1"/>
    <property type="molecule type" value="Genomic_DNA"/>
</dbReference>
<reference evidence="1 2" key="1">
    <citation type="submission" date="2021-06" db="EMBL/GenBank/DDBJ databases">
        <authorList>
            <person name="Palmer J.M."/>
        </authorList>
    </citation>
    <scope>NUCLEOTIDE SEQUENCE [LARGE SCALE GENOMIC DNA]</scope>
    <source>
        <strain evidence="1 2">AS_MEX2019</strain>
        <tissue evidence="1">Muscle</tissue>
    </source>
</reference>
<name>A0ABV0XMU6_9TELE</name>
<organism evidence="1 2">
    <name type="scientific">Ameca splendens</name>
    <dbReference type="NCBI Taxonomy" id="208324"/>
    <lineage>
        <taxon>Eukaryota</taxon>
        <taxon>Metazoa</taxon>
        <taxon>Chordata</taxon>
        <taxon>Craniata</taxon>
        <taxon>Vertebrata</taxon>
        <taxon>Euteleostomi</taxon>
        <taxon>Actinopterygii</taxon>
        <taxon>Neopterygii</taxon>
        <taxon>Teleostei</taxon>
        <taxon>Neoteleostei</taxon>
        <taxon>Acanthomorphata</taxon>
        <taxon>Ovalentaria</taxon>
        <taxon>Atherinomorphae</taxon>
        <taxon>Cyprinodontiformes</taxon>
        <taxon>Goodeidae</taxon>
        <taxon>Ameca</taxon>
    </lineage>
</organism>
<proteinExistence type="predicted"/>
<dbReference type="Proteomes" id="UP001469553">
    <property type="component" value="Unassembled WGS sequence"/>
</dbReference>